<name>A0ABX1KB59_9MICO</name>
<evidence type="ECO:0000313" key="3">
    <source>
        <dbReference type="Proteomes" id="UP001429745"/>
    </source>
</evidence>
<accession>A0ABX1KB59</accession>
<comment type="caution">
    <text evidence="2">The sequence shown here is derived from an EMBL/GenBank/DDBJ whole genome shotgun (WGS) entry which is preliminary data.</text>
</comment>
<protein>
    <submittedName>
        <fullName evidence="2">Uncharacterized protein</fullName>
    </submittedName>
</protein>
<keyword evidence="3" id="KW-1185">Reference proteome</keyword>
<dbReference type="RefSeq" id="WP_168912716.1">
    <property type="nucleotide sequence ID" value="NZ_JABACI010000002.1"/>
</dbReference>
<evidence type="ECO:0000256" key="1">
    <source>
        <dbReference type="SAM" id="MobiDB-lite"/>
    </source>
</evidence>
<feature type="region of interest" description="Disordered" evidence="1">
    <location>
        <begin position="149"/>
        <end position="174"/>
    </location>
</feature>
<sequence>MTTPLATIADALIEFILSLLNDPSAAEEFEEDPQGTLSRVGLSDACVEDVRAVAPVIVDRPDVHPKPPVPPGPPGPPSVEKEIFNITNSFAIDNRATIVDQSVNQNIWADGDVNQIFDQEAVVNSGDNGAAAGEDADVDNSDTDTTVGDVAIGNEDTTTNIDGSFNDGSTNTETDVEVDAEESFNDESTDVAVDVEVDDSFNEATVTEVATEVEASNEGNYESDDAVVVDDIYIEAEDDGL</sequence>
<proteinExistence type="predicted"/>
<evidence type="ECO:0000313" key="2">
    <source>
        <dbReference type="EMBL" id="NLP84268.1"/>
    </source>
</evidence>
<dbReference type="EMBL" id="JABACI010000002">
    <property type="protein sequence ID" value="NLP84268.1"/>
    <property type="molecule type" value="Genomic_DNA"/>
</dbReference>
<gene>
    <name evidence="2" type="ORF">HF576_10430</name>
</gene>
<dbReference type="InterPro" id="IPR049709">
    <property type="entry name" value="IniB-like_N"/>
</dbReference>
<feature type="compositionally biased region" description="Polar residues" evidence="1">
    <location>
        <begin position="155"/>
        <end position="173"/>
    </location>
</feature>
<dbReference type="Proteomes" id="UP001429745">
    <property type="component" value="Unassembled WGS sequence"/>
</dbReference>
<organism evidence="2 3">
    <name type="scientific">Microbacterium salsuginis</name>
    <dbReference type="NCBI Taxonomy" id="2722803"/>
    <lineage>
        <taxon>Bacteria</taxon>
        <taxon>Bacillati</taxon>
        <taxon>Actinomycetota</taxon>
        <taxon>Actinomycetes</taxon>
        <taxon>Micrococcales</taxon>
        <taxon>Microbacteriaceae</taxon>
        <taxon>Microbacterium</taxon>
    </lineage>
</organism>
<dbReference type="NCBIfam" id="NF038175">
    <property type="entry name" value="IniB_NTERM"/>
    <property type="match status" value="1"/>
</dbReference>
<reference evidence="2 3" key="1">
    <citation type="submission" date="2020-04" db="EMBL/GenBank/DDBJ databases">
        <title>CFH 90308 Microbacterium sp.</title>
        <authorList>
            <person name="Nie G."/>
            <person name="Ming H."/>
            <person name="Xia T."/>
        </authorList>
    </citation>
    <scope>NUCLEOTIDE SEQUENCE [LARGE SCALE GENOMIC DNA]</scope>
    <source>
        <strain evidence="2 3">CFH 90308</strain>
    </source>
</reference>